<dbReference type="AlphaFoldDB" id="A0A2G8S458"/>
<gene>
    <name evidence="1" type="ORF">GSI_08593</name>
</gene>
<dbReference type="Proteomes" id="UP000230002">
    <property type="component" value="Unassembled WGS sequence"/>
</dbReference>
<sequence>MSSSAWSSPPVDKRPMWYFAIPWTGEQTRAALQIRRADPDSTKDQAVSDSIARAQADQRDFPQHLFRWARMDISAIIEKRLRTEDFRMGYYNLSNGHYIAMIVLRTKRGDSESDLDESPDLHEPRATDAQVEVLRSKGWVVEWYRACPNWF</sequence>
<organism evidence="1 2">
    <name type="scientific">Ganoderma sinense ZZ0214-1</name>
    <dbReference type="NCBI Taxonomy" id="1077348"/>
    <lineage>
        <taxon>Eukaryota</taxon>
        <taxon>Fungi</taxon>
        <taxon>Dikarya</taxon>
        <taxon>Basidiomycota</taxon>
        <taxon>Agaricomycotina</taxon>
        <taxon>Agaricomycetes</taxon>
        <taxon>Polyporales</taxon>
        <taxon>Polyporaceae</taxon>
        <taxon>Ganoderma</taxon>
    </lineage>
</organism>
<name>A0A2G8S458_9APHY</name>
<keyword evidence="2" id="KW-1185">Reference proteome</keyword>
<proteinExistence type="predicted"/>
<evidence type="ECO:0000313" key="1">
    <source>
        <dbReference type="EMBL" id="PIL28552.1"/>
    </source>
</evidence>
<comment type="caution">
    <text evidence="1">The sequence shown here is derived from an EMBL/GenBank/DDBJ whole genome shotgun (WGS) entry which is preliminary data.</text>
</comment>
<protein>
    <submittedName>
        <fullName evidence="1">Uncharacterized protein</fullName>
    </submittedName>
</protein>
<reference evidence="1 2" key="1">
    <citation type="journal article" date="2015" name="Sci. Rep.">
        <title>Chromosome-level genome map provides insights into diverse defense mechanisms in the medicinal fungus Ganoderma sinense.</title>
        <authorList>
            <person name="Zhu Y."/>
            <person name="Xu J."/>
            <person name="Sun C."/>
            <person name="Zhou S."/>
            <person name="Xu H."/>
            <person name="Nelson D.R."/>
            <person name="Qian J."/>
            <person name="Song J."/>
            <person name="Luo H."/>
            <person name="Xiang L."/>
            <person name="Li Y."/>
            <person name="Xu Z."/>
            <person name="Ji A."/>
            <person name="Wang L."/>
            <person name="Lu S."/>
            <person name="Hayward A."/>
            <person name="Sun W."/>
            <person name="Li X."/>
            <person name="Schwartz D.C."/>
            <person name="Wang Y."/>
            <person name="Chen S."/>
        </authorList>
    </citation>
    <scope>NUCLEOTIDE SEQUENCE [LARGE SCALE GENOMIC DNA]</scope>
    <source>
        <strain evidence="1 2">ZZ0214-1</strain>
    </source>
</reference>
<dbReference type="EMBL" id="AYKW01000023">
    <property type="protein sequence ID" value="PIL28552.1"/>
    <property type="molecule type" value="Genomic_DNA"/>
</dbReference>
<evidence type="ECO:0000313" key="2">
    <source>
        <dbReference type="Proteomes" id="UP000230002"/>
    </source>
</evidence>
<accession>A0A2G8S458</accession>